<feature type="compositionally biased region" description="Low complexity" evidence="1">
    <location>
        <begin position="118"/>
        <end position="134"/>
    </location>
</feature>
<feature type="compositionally biased region" description="Polar residues" evidence="1">
    <location>
        <begin position="107"/>
        <end position="117"/>
    </location>
</feature>
<dbReference type="STRING" id="1684307.A0A316UDR3"/>
<feature type="compositionally biased region" description="Pro residues" evidence="1">
    <location>
        <begin position="505"/>
        <end position="515"/>
    </location>
</feature>
<dbReference type="InterPro" id="IPR050302">
    <property type="entry name" value="Rab_GAP_TBC_domain"/>
</dbReference>
<dbReference type="Proteomes" id="UP000245942">
    <property type="component" value="Unassembled WGS sequence"/>
</dbReference>
<dbReference type="GO" id="GO:0031267">
    <property type="term" value="F:small GTPase binding"/>
    <property type="evidence" value="ECO:0007669"/>
    <property type="project" value="TreeGrafter"/>
</dbReference>
<feature type="compositionally biased region" description="Polar residues" evidence="1">
    <location>
        <begin position="402"/>
        <end position="416"/>
    </location>
</feature>
<proteinExistence type="predicted"/>
<evidence type="ECO:0000259" key="2">
    <source>
        <dbReference type="PROSITE" id="PS50086"/>
    </source>
</evidence>
<organism evidence="3 4">
    <name type="scientific">Pseudomicrostroma glucosiphilum</name>
    <dbReference type="NCBI Taxonomy" id="1684307"/>
    <lineage>
        <taxon>Eukaryota</taxon>
        <taxon>Fungi</taxon>
        <taxon>Dikarya</taxon>
        <taxon>Basidiomycota</taxon>
        <taxon>Ustilaginomycotina</taxon>
        <taxon>Exobasidiomycetes</taxon>
        <taxon>Microstromatales</taxon>
        <taxon>Microstromatales incertae sedis</taxon>
        <taxon>Pseudomicrostroma</taxon>
    </lineage>
</organism>
<feature type="region of interest" description="Disordered" evidence="1">
    <location>
        <begin position="384"/>
        <end position="657"/>
    </location>
</feature>
<feature type="compositionally biased region" description="Basic and acidic residues" evidence="1">
    <location>
        <begin position="542"/>
        <end position="552"/>
    </location>
</feature>
<dbReference type="SUPFAM" id="SSF47923">
    <property type="entry name" value="Ypt/Rab-GAP domain of gyp1p"/>
    <property type="match status" value="1"/>
</dbReference>
<dbReference type="OrthoDB" id="159449at2759"/>
<evidence type="ECO:0000313" key="3">
    <source>
        <dbReference type="EMBL" id="PWN22513.1"/>
    </source>
</evidence>
<feature type="compositionally biased region" description="Low complexity" evidence="1">
    <location>
        <begin position="266"/>
        <end position="280"/>
    </location>
</feature>
<feature type="compositionally biased region" description="Polar residues" evidence="1">
    <location>
        <begin position="600"/>
        <end position="610"/>
    </location>
</feature>
<feature type="region of interest" description="Disordered" evidence="1">
    <location>
        <begin position="334"/>
        <end position="371"/>
    </location>
</feature>
<dbReference type="EMBL" id="KZ819323">
    <property type="protein sequence ID" value="PWN22513.1"/>
    <property type="molecule type" value="Genomic_DNA"/>
</dbReference>
<feature type="region of interest" description="Disordered" evidence="1">
    <location>
        <begin position="105"/>
        <end position="286"/>
    </location>
</feature>
<sequence length="907" mass="95792">MDAHTLNAWTRFALQKGGIGSCTALVDNPATDPEDLMFMTGEKIIVLRRLDNDDLAASAGSSGRRKSTPDADSCFLGYCEGVVGRFKGSHVQIHGKLKKPVLMRRSGQGQIRDSSTKLLSQQAAASLPASQVPAGIPVTAVDSDGEEGPRRKSVSPAGQVSPVPGATNGSQPSYRPSATQTSRPAADANDSDSDDSDTMLPWARMSSSGSSDGEGVGRNQRTTLQTSFLAPGSNFSPQRPSPTDSLANSSFSHASSMTQSANSHQAKSPSQSTLSSSTSASDDDHAARRDQTFSIYDVYGRDSVAFPNFNLVGKDLAEGINGLGLDPSMANTPVMPGGFKASPRDLRPAAAKRPNAAPDPRAPPHQGSHDPRVMASFLRQQVEASATNRSNELAPPGARSGHTISAPTSPAVTQDSRIGGSGSPIGFDPKRRPSGRVNAPPHLPQIRIPGAATGNQVPGPLSPHGPRPAPGQMGRPISPVSGPQGPRPGPASAAAGPYVPSYPASGPPMAAPPTRGPMSAVSPTGAYFPPGVQPTSLPVRSTSDRSSERERSLGGPLRKNTSPNPGYAPMGPSSGDTAHSFGSSSNGLTPVAQHGPGRRSPNSPNGSITSPIGNGERGPGGHGPAPNGMAAQLRAGSPAPSTHSGRSGGPRRPEAYDAKGFVLGSGVPCRPLPEDRDTLEKWQSILAEDDLAAARKSRKVKKLVQAGIPNSIRGKVWLFLANGGVRRRQGLFEQLCRTSQEAKKGRKGKEAAYDAIEKDVPNTFPDNKVFQEGQPGRADLEAILKAYTHYNPIIGYTQGMDLLVGIFLLHMAPEDAFWLLCALLRDVHLEGYYSKEMKQLHIDGVMFGQLLHSLDASLATHLQSMNLEPVHFTPKWFLPLYCRVLPWPTLLRVMDMFFYEGELIDSA</sequence>
<gene>
    <name evidence="3" type="ORF">BCV69DRAFT_145774</name>
</gene>
<dbReference type="PANTHER" id="PTHR47219">
    <property type="entry name" value="RAB GTPASE-ACTIVATING PROTEIN 1-LIKE"/>
    <property type="match status" value="1"/>
</dbReference>
<dbReference type="InterPro" id="IPR000195">
    <property type="entry name" value="Rab-GAP-TBC_dom"/>
</dbReference>
<feature type="compositionally biased region" description="Low complexity" evidence="1">
    <location>
        <begin position="245"/>
        <end position="256"/>
    </location>
</feature>
<dbReference type="RefSeq" id="XP_025349673.1">
    <property type="nucleotide sequence ID" value="XM_025489324.1"/>
</dbReference>
<dbReference type="PANTHER" id="PTHR47219:SF9">
    <property type="entry name" value="GTPASE ACTIVATING PROTEIN AND CENTROSOME-ASSOCIATED, ISOFORM B"/>
    <property type="match status" value="1"/>
</dbReference>
<dbReference type="GeneID" id="37011058"/>
<dbReference type="AlphaFoldDB" id="A0A316UDR3"/>
<feature type="compositionally biased region" description="Polar residues" evidence="1">
    <location>
        <begin position="167"/>
        <end position="183"/>
    </location>
</feature>
<dbReference type="Gene3D" id="1.10.472.80">
    <property type="entry name" value="Ypt/Rab-GAP domain of gyp1p, domain 3"/>
    <property type="match status" value="1"/>
</dbReference>
<feature type="compositionally biased region" description="Pro residues" evidence="1">
    <location>
        <begin position="460"/>
        <end position="469"/>
    </location>
</feature>
<dbReference type="Gene3D" id="1.10.10.750">
    <property type="entry name" value="Ypt/Rab-GAP domain of gyp1p, domain 1"/>
    <property type="match status" value="1"/>
</dbReference>
<name>A0A316UDR3_9BASI</name>
<protein>
    <recommendedName>
        <fullName evidence="2">Rab-GAP TBC domain-containing protein</fullName>
    </recommendedName>
</protein>
<evidence type="ECO:0000256" key="1">
    <source>
        <dbReference type="SAM" id="MobiDB-lite"/>
    </source>
</evidence>
<keyword evidence="4" id="KW-1185">Reference proteome</keyword>
<feature type="compositionally biased region" description="Polar residues" evidence="1">
    <location>
        <begin position="219"/>
        <end position="244"/>
    </location>
</feature>
<feature type="compositionally biased region" description="Low complexity" evidence="1">
    <location>
        <begin position="490"/>
        <end position="504"/>
    </location>
</feature>
<dbReference type="GO" id="GO:0005096">
    <property type="term" value="F:GTPase activator activity"/>
    <property type="evidence" value="ECO:0007669"/>
    <property type="project" value="TreeGrafter"/>
</dbReference>
<feature type="compositionally biased region" description="Low complexity" evidence="1">
    <location>
        <begin position="348"/>
        <end position="359"/>
    </location>
</feature>
<dbReference type="Pfam" id="PF00566">
    <property type="entry name" value="RabGAP-TBC"/>
    <property type="match status" value="1"/>
</dbReference>
<dbReference type="InterPro" id="IPR035969">
    <property type="entry name" value="Rab-GAP_TBC_sf"/>
</dbReference>
<feature type="compositionally biased region" description="Polar residues" evidence="1">
    <location>
        <begin position="574"/>
        <end position="588"/>
    </location>
</feature>
<dbReference type="PROSITE" id="PS50086">
    <property type="entry name" value="TBC_RABGAP"/>
    <property type="match status" value="1"/>
</dbReference>
<accession>A0A316UDR3</accession>
<feature type="domain" description="Rab-GAP TBC" evidence="2">
    <location>
        <begin position="707"/>
        <end position="901"/>
    </location>
</feature>
<reference evidence="3 4" key="1">
    <citation type="journal article" date="2018" name="Mol. Biol. Evol.">
        <title>Broad Genomic Sampling Reveals a Smut Pathogenic Ancestry of the Fungal Clade Ustilaginomycotina.</title>
        <authorList>
            <person name="Kijpornyongpan T."/>
            <person name="Mondo S.J."/>
            <person name="Barry K."/>
            <person name="Sandor L."/>
            <person name="Lee J."/>
            <person name="Lipzen A."/>
            <person name="Pangilinan J."/>
            <person name="LaButti K."/>
            <person name="Hainaut M."/>
            <person name="Henrissat B."/>
            <person name="Grigoriev I.V."/>
            <person name="Spatafora J.W."/>
            <person name="Aime M.C."/>
        </authorList>
    </citation>
    <scope>NUCLEOTIDE SEQUENCE [LARGE SCALE GENOMIC DNA]</scope>
    <source>
        <strain evidence="3 4">MCA 4718</strain>
    </source>
</reference>
<dbReference type="SMART" id="SM00164">
    <property type="entry name" value="TBC"/>
    <property type="match status" value="1"/>
</dbReference>
<dbReference type="Gene3D" id="1.10.8.270">
    <property type="entry name" value="putative rabgap domain of human tbc1 domain family member 14 like domains"/>
    <property type="match status" value="1"/>
</dbReference>
<evidence type="ECO:0000313" key="4">
    <source>
        <dbReference type="Proteomes" id="UP000245942"/>
    </source>
</evidence>